<dbReference type="EMBL" id="JAVRJZ010000002">
    <property type="protein sequence ID" value="KAK2725493.1"/>
    <property type="molecule type" value="Genomic_DNA"/>
</dbReference>
<dbReference type="SUPFAM" id="SSF53098">
    <property type="entry name" value="Ribonuclease H-like"/>
    <property type="match status" value="1"/>
</dbReference>
<dbReference type="PANTHER" id="PTHR45913">
    <property type="entry name" value="EPM2A-INTERACTING PROTEIN 1"/>
    <property type="match status" value="1"/>
</dbReference>
<sequence>MDSDYTSLLLHAEVRWLSRGRSLKRLLTLKDEVLIFLTEQNSNLADYFHDNLWLLKLCYLADIFDKINDMNLSMQGVCINMFMLKNKLEAFVKKILIWKNRVESGSLEMFPFTDEYIISNNISKKDTHITKIIVNHLKEMEVYMHRYFPNDIDTKQWICNTFSVEMEEINFLNLKAQEEFAELTSDTTLRLRFSQVPVHEFWIEIKSEYPLLSDIAMNKLLPFCTTHLCESAFSTLTYIKSKYRSTLINVENLLRSALTQIEPRFNYLCENKQSHPSH</sequence>
<reference evidence="2" key="1">
    <citation type="submission" date="2023-07" db="EMBL/GenBank/DDBJ databases">
        <title>Chromosome-level genome assembly of Artemia franciscana.</title>
        <authorList>
            <person name="Jo E."/>
        </authorList>
    </citation>
    <scope>NUCLEOTIDE SEQUENCE</scope>
    <source>
        <tissue evidence="2">Whole body</tissue>
    </source>
</reference>
<dbReference type="Pfam" id="PF05699">
    <property type="entry name" value="Dimer_Tnp_hAT"/>
    <property type="match status" value="1"/>
</dbReference>
<dbReference type="InterPro" id="IPR012337">
    <property type="entry name" value="RNaseH-like_sf"/>
</dbReference>
<gene>
    <name evidence="2" type="ORF">QYM36_000101</name>
</gene>
<evidence type="ECO:0000259" key="1">
    <source>
        <dbReference type="Pfam" id="PF05699"/>
    </source>
</evidence>
<dbReference type="Proteomes" id="UP001187531">
    <property type="component" value="Unassembled WGS sequence"/>
</dbReference>
<comment type="caution">
    <text evidence="2">The sequence shown here is derived from an EMBL/GenBank/DDBJ whole genome shotgun (WGS) entry which is preliminary data.</text>
</comment>
<protein>
    <recommendedName>
        <fullName evidence="1">HAT C-terminal dimerisation domain-containing protein</fullName>
    </recommendedName>
</protein>
<dbReference type="PANTHER" id="PTHR45913:SF19">
    <property type="entry name" value="LOW QUALITY PROTEIN: ZINC FINGER BED DOMAIN-CONTAINING PROTEIN 5-LIKE"/>
    <property type="match status" value="1"/>
</dbReference>
<dbReference type="AlphaFoldDB" id="A0AA88ICD3"/>
<feature type="domain" description="HAT C-terminal dimerisation" evidence="1">
    <location>
        <begin position="191"/>
        <end position="247"/>
    </location>
</feature>
<name>A0AA88ICD3_ARTSF</name>
<organism evidence="2 3">
    <name type="scientific">Artemia franciscana</name>
    <name type="common">Brine shrimp</name>
    <name type="synonym">Artemia sanfranciscana</name>
    <dbReference type="NCBI Taxonomy" id="6661"/>
    <lineage>
        <taxon>Eukaryota</taxon>
        <taxon>Metazoa</taxon>
        <taxon>Ecdysozoa</taxon>
        <taxon>Arthropoda</taxon>
        <taxon>Crustacea</taxon>
        <taxon>Branchiopoda</taxon>
        <taxon>Anostraca</taxon>
        <taxon>Artemiidae</taxon>
        <taxon>Artemia</taxon>
    </lineage>
</organism>
<evidence type="ECO:0000313" key="3">
    <source>
        <dbReference type="Proteomes" id="UP001187531"/>
    </source>
</evidence>
<keyword evidence="3" id="KW-1185">Reference proteome</keyword>
<evidence type="ECO:0000313" key="2">
    <source>
        <dbReference type="EMBL" id="KAK2725493.1"/>
    </source>
</evidence>
<accession>A0AA88ICD3</accession>
<proteinExistence type="predicted"/>
<dbReference type="GO" id="GO:0046983">
    <property type="term" value="F:protein dimerization activity"/>
    <property type="evidence" value="ECO:0007669"/>
    <property type="project" value="InterPro"/>
</dbReference>
<dbReference type="InterPro" id="IPR008906">
    <property type="entry name" value="HATC_C_dom"/>
</dbReference>